<gene>
    <name evidence="9" type="ORF">FMUND_13972</name>
</gene>
<evidence type="ECO:0000256" key="8">
    <source>
        <dbReference type="SAM" id="Phobius"/>
    </source>
</evidence>
<dbReference type="EMBL" id="JAAOAN010000689">
    <property type="protein sequence ID" value="KAF5701226.1"/>
    <property type="molecule type" value="Genomic_DNA"/>
</dbReference>
<evidence type="ECO:0000256" key="3">
    <source>
        <dbReference type="ARBA" id="ARBA00022448"/>
    </source>
</evidence>
<dbReference type="PANTHER" id="PTHR11654">
    <property type="entry name" value="OLIGOPEPTIDE TRANSPORTER-RELATED"/>
    <property type="match status" value="1"/>
</dbReference>
<organism evidence="9 10">
    <name type="scientific">Fusarium mundagurra</name>
    <dbReference type="NCBI Taxonomy" id="1567541"/>
    <lineage>
        <taxon>Eukaryota</taxon>
        <taxon>Fungi</taxon>
        <taxon>Dikarya</taxon>
        <taxon>Ascomycota</taxon>
        <taxon>Pezizomycotina</taxon>
        <taxon>Sordariomycetes</taxon>
        <taxon>Hypocreomycetidae</taxon>
        <taxon>Hypocreales</taxon>
        <taxon>Nectriaceae</taxon>
        <taxon>Fusarium</taxon>
        <taxon>Fusarium fujikuroi species complex</taxon>
    </lineage>
</organism>
<keyword evidence="4 8" id="KW-0812">Transmembrane</keyword>
<dbReference type="FunFam" id="1.20.1250.20:FF:000085">
    <property type="entry name" value="MFS peptide transporter Ptr2"/>
    <property type="match status" value="1"/>
</dbReference>
<evidence type="ECO:0000256" key="2">
    <source>
        <dbReference type="ARBA" id="ARBA00005982"/>
    </source>
</evidence>
<feature type="transmembrane region" description="Helical" evidence="8">
    <location>
        <begin position="174"/>
        <end position="195"/>
    </location>
</feature>
<feature type="transmembrane region" description="Helical" evidence="8">
    <location>
        <begin position="491"/>
        <end position="511"/>
    </location>
</feature>
<evidence type="ECO:0000256" key="5">
    <source>
        <dbReference type="ARBA" id="ARBA00022989"/>
    </source>
</evidence>
<dbReference type="Pfam" id="PF00854">
    <property type="entry name" value="PTR2"/>
    <property type="match status" value="2"/>
</dbReference>
<comment type="caution">
    <text evidence="9">The sequence shown here is derived from an EMBL/GenBank/DDBJ whole genome shotgun (WGS) entry which is preliminary data.</text>
</comment>
<name>A0A8H5XXA4_9HYPO</name>
<keyword evidence="10" id="KW-1185">Reference proteome</keyword>
<keyword evidence="3" id="KW-0813">Transport</keyword>
<dbReference type="AlphaFoldDB" id="A0A8H5XXA4"/>
<comment type="similarity">
    <text evidence="2">Belongs to the major facilitator superfamily. Proton-dependent oligopeptide transporter (POT/PTR) (TC 2.A.17) family.</text>
</comment>
<protein>
    <submittedName>
        <fullName evidence="9">Proton-dependent oligopeptide transporter POT family</fullName>
    </submittedName>
</protein>
<dbReference type="GO" id="GO:0071916">
    <property type="term" value="F:dipeptide transmembrane transporter activity"/>
    <property type="evidence" value="ECO:0007669"/>
    <property type="project" value="UniProtKB-ARBA"/>
</dbReference>
<dbReference type="SUPFAM" id="SSF103473">
    <property type="entry name" value="MFS general substrate transporter"/>
    <property type="match status" value="1"/>
</dbReference>
<evidence type="ECO:0000256" key="6">
    <source>
        <dbReference type="ARBA" id="ARBA00023136"/>
    </source>
</evidence>
<evidence type="ECO:0000256" key="7">
    <source>
        <dbReference type="SAM" id="MobiDB-lite"/>
    </source>
</evidence>
<keyword evidence="5 8" id="KW-1133">Transmembrane helix</keyword>
<evidence type="ECO:0000313" key="10">
    <source>
        <dbReference type="Proteomes" id="UP000544331"/>
    </source>
</evidence>
<accession>A0A8H5XXA4</accession>
<dbReference type="OrthoDB" id="8904098at2759"/>
<feature type="transmembrane region" description="Helical" evidence="8">
    <location>
        <begin position="440"/>
        <end position="462"/>
    </location>
</feature>
<evidence type="ECO:0000256" key="1">
    <source>
        <dbReference type="ARBA" id="ARBA00004141"/>
    </source>
</evidence>
<feature type="transmembrane region" description="Helical" evidence="8">
    <location>
        <begin position="265"/>
        <end position="287"/>
    </location>
</feature>
<feature type="region of interest" description="Disordered" evidence="7">
    <location>
        <begin position="28"/>
        <end position="63"/>
    </location>
</feature>
<dbReference type="InterPro" id="IPR036259">
    <property type="entry name" value="MFS_trans_sf"/>
</dbReference>
<evidence type="ECO:0000256" key="4">
    <source>
        <dbReference type="ARBA" id="ARBA00022692"/>
    </source>
</evidence>
<comment type="subcellular location">
    <subcellularLocation>
        <location evidence="1">Membrane</location>
        <topology evidence="1">Multi-pass membrane protein</topology>
    </subcellularLocation>
</comment>
<dbReference type="Proteomes" id="UP000544331">
    <property type="component" value="Unassembled WGS sequence"/>
</dbReference>
<proteinExistence type="inferred from homology"/>
<dbReference type="GO" id="GO:0005886">
    <property type="term" value="C:plasma membrane"/>
    <property type="evidence" value="ECO:0007669"/>
    <property type="project" value="UniProtKB-ARBA"/>
</dbReference>
<dbReference type="InterPro" id="IPR000109">
    <property type="entry name" value="POT_fam"/>
</dbReference>
<feature type="transmembrane region" description="Helical" evidence="8">
    <location>
        <begin position="549"/>
        <end position="568"/>
    </location>
</feature>
<feature type="transmembrane region" description="Helical" evidence="8">
    <location>
        <begin position="523"/>
        <end position="543"/>
    </location>
</feature>
<feature type="region of interest" description="Disordered" evidence="7">
    <location>
        <begin position="586"/>
        <end position="605"/>
    </location>
</feature>
<reference evidence="9 10" key="1">
    <citation type="submission" date="2020-05" db="EMBL/GenBank/DDBJ databases">
        <title>Identification and distribution of gene clusters putatively required for synthesis of sphingolipid metabolism inhibitors in phylogenetically diverse species of the filamentous fungus Fusarium.</title>
        <authorList>
            <person name="Kim H.-S."/>
            <person name="Busman M."/>
            <person name="Brown D.W."/>
            <person name="Divon H."/>
            <person name="Uhlig S."/>
            <person name="Proctor R.H."/>
        </authorList>
    </citation>
    <scope>NUCLEOTIDE SEQUENCE [LARGE SCALE GENOMIC DNA]</scope>
    <source>
        <strain evidence="9 10">NRRL 66235</strain>
    </source>
</reference>
<sequence length="605" mass="66486">MAPAGDSLAEPITVAGLRAEVVDEKRASISAEKRASIATDPRPATADAGAVAPAGGVTPDGQFPTAEELDTLRRVPNKIPMKLFSIAFIELCERFCSHTMALLLLTQKVTNFIQQKLPEGSTTGADPDQPGALGMGQRASTGITTFNQFWQYFMPLLGAYIADQYWGRYKTISWALGIDIIGHIILIISAIPPVIGNQGGALGAMIVAIIIIGFGTGGFKPNVSPLIVEQLGEQYMHVKTLKSGERVIVDPAVTIERMVFAEKEIGFWLSYTLPTFMLCLCPLVMWLNRNKYERKPPGGSVLGQALKTWFLAQNGCWSINPVATWRNLHRDDFWEKVKPSNFSHETRPKWMTFDDAWVDELSRGFNACAVFCWYPIFWLCYNQINNNLISQAAVMQRHGVPNDILSNLNPFALLIFIPLNDFFIYPALRKAGFRFTPIKKITAGFFTGAAAMIWAAVVQHYIYQKSECGKYASGEDCAVVEINVWAQTGSYVLIALSEVFASITSLEYAFSKAPKNMRSMVQAVALFMTAFSAALGQALVGLAADPLLVWNYGVVAILAVIAGTCFWLQFRSLDIHEDDLNALPEGHAGATADEEAPLGSKRVDE</sequence>
<feature type="compositionally biased region" description="Low complexity" evidence="7">
    <location>
        <begin position="44"/>
        <end position="61"/>
    </location>
</feature>
<keyword evidence="6 8" id="KW-0472">Membrane</keyword>
<evidence type="ECO:0000313" key="9">
    <source>
        <dbReference type="EMBL" id="KAF5701226.1"/>
    </source>
</evidence>
<feature type="transmembrane region" description="Helical" evidence="8">
    <location>
        <begin position="411"/>
        <end position="428"/>
    </location>
</feature>
<feature type="transmembrane region" description="Helical" evidence="8">
    <location>
        <begin position="201"/>
        <end position="219"/>
    </location>
</feature>
<dbReference type="Gene3D" id="1.20.1250.20">
    <property type="entry name" value="MFS general substrate transporter like domains"/>
    <property type="match status" value="1"/>
</dbReference>